<dbReference type="SUPFAM" id="SSF82199">
    <property type="entry name" value="SET domain"/>
    <property type="match status" value="2"/>
</dbReference>
<feature type="region of interest" description="Disordered" evidence="1">
    <location>
        <begin position="693"/>
        <end position="774"/>
    </location>
</feature>
<evidence type="ECO:0000313" key="2">
    <source>
        <dbReference type="EMBL" id="ACO66908.1"/>
    </source>
</evidence>
<keyword evidence="3" id="KW-1185">Reference proteome</keyword>
<feature type="compositionally biased region" description="Acidic residues" evidence="1">
    <location>
        <begin position="343"/>
        <end position="356"/>
    </location>
</feature>
<dbReference type="InterPro" id="IPR050600">
    <property type="entry name" value="SETD3_SETD6_MTase"/>
</dbReference>
<dbReference type="CDD" id="cd10527">
    <property type="entry name" value="SET_LSMT"/>
    <property type="match status" value="1"/>
</dbReference>
<feature type="region of interest" description="Disordered" evidence="1">
    <location>
        <begin position="1"/>
        <end position="63"/>
    </location>
</feature>
<dbReference type="EMBL" id="CP001331">
    <property type="protein sequence ID" value="ACO66908.1"/>
    <property type="molecule type" value="Genomic_DNA"/>
</dbReference>
<dbReference type="FunCoup" id="C1EFT6">
    <property type="interactions" value="538"/>
</dbReference>
<dbReference type="eggNOG" id="KOG1337">
    <property type="taxonomic scope" value="Eukaryota"/>
</dbReference>
<evidence type="ECO:0000313" key="3">
    <source>
        <dbReference type="Proteomes" id="UP000002009"/>
    </source>
</evidence>
<evidence type="ECO:0000256" key="1">
    <source>
        <dbReference type="SAM" id="MobiDB-lite"/>
    </source>
</evidence>
<dbReference type="InterPro" id="IPR046341">
    <property type="entry name" value="SET_dom_sf"/>
</dbReference>
<dbReference type="AlphaFoldDB" id="C1EFT6"/>
<dbReference type="OrthoDB" id="441812at2759"/>
<name>C1EFT6_MICCC</name>
<feature type="region of interest" description="Disordered" evidence="1">
    <location>
        <begin position="250"/>
        <end position="292"/>
    </location>
</feature>
<protein>
    <recommendedName>
        <fullName evidence="4">SET domain-containing protein</fullName>
    </recommendedName>
</protein>
<dbReference type="Proteomes" id="UP000002009">
    <property type="component" value="Chromosome 13"/>
</dbReference>
<feature type="compositionally biased region" description="Basic and acidic residues" evidence="1">
    <location>
        <begin position="386"/>
        <end position="395"/>
    </location>
</feature>
<evidence type="ECO:0008006" key="4">
    <source>
        <dbReference type="Google" id="ProtNLM"/>
    </source>
</evidence>
<feature type="compositionally biased region" description="Acidic residues" evidence="1">
    <location>
        <begin position="268"/>
        <end position="280"/>
    </location>
</feature>
<dbReference type="PANTHER" id="PTHR13271:SF34">
    <property type="entry name" value="N-LYSINE METHYLTRANSFERASE SETD6"/>
    <property type="match status" value="1"/>
</dbReference>
<dbReference type="KEGG" id="mis:MICPUN_63398"/>
<feature type="compositionally biased region" description="Basic and acidic residues" evidence="1">
    <location>
        <begin position="52"/>
        <end position="63"/>
    </location>
</feature>
<gene>
    <name evidence="2" type="ORF">MICPUN_63398</name>
</gene>
<proteinExistence type="predicted"/>
<dbReference type="GO" id="GO:0016279">
    <property type="term" value="F:protein-lysine N-methyltransferase activity"/>
    <property type="evidence" value="ECO:0007669"/>
    <property type="project" value="TreeGrafter"/>
</dbReference>
<dbReference type="InParanoid" id="C1EFT6"/>
<accession>C1EFT6</accession>
<dbReference type="GO" id="GO:0005634">
    <property type="term" value="C:nucleus"/>
    <property type="evidence" value="ECO:0007669"/>
    <property type="project" value="TreeGrafter"/>
</dbReference>
<organism evidence="2 3">
    <name type="scientific">Micromonas commoda (strain RCC299 / NOUM17 / CCMP2709)</name>
    <name type="common">Picoplanktonic green alga</name>
    <dbReference type="NCBI Taxonomy" id="296587"/>
    <lineage>
        <taxon>Eukaryota</taxon>
        <taxon>Viridiplantae</taxon>
        <taxon>Chlorophyta</taxon>
        <taxon>Mamiellophyceae</taxon>
        <taxon>Mamiellales</taxon>
        <taxon>Mamiellaceae</taxon>
        <taxon>Micromonas</taxon>
    </lineage>
</organism>
<dbReference type="RefSeq" id="XP_002505650.1">
    <property type="nucleotide sequence ID" value="XM_002505604.1"/>
</dbReference>
<dbReference type="PANTHER" id="PTHR13271">
    <property type="entry name" value="UNCHARACTERIZED PUTATIVE METHYLTRANSFERASE"/>
    <property type="match status" value="1"/>
</dbReference>
<feature type="region of interest" description="Disordered" evidence="1">
    <location>
        <begin position="336"/>
        <end position="408"/>
    </location>
</feature>
<sequence length="774" mass="82809">MAPKRRAAARKAAPVAAAKKPKPADDDPTYTRPTPTPEEVAELTRKYGPTQHPEEYYDTRKTDPNRPAIAQAAKAKALVEETASDDPTLANFLTWCTMRGFELHPSLVVKNASGAGDAPRHNAVFARGDIAPGDVLVVIPKCWCLTPRTGSITNVLPRDVLADLDEAALILTVMYERALGSRSPWAPYFALLPTPSENLPFLWDERDATRWLEGTEVFRRIAEDLPAMRADHARCMDACRRFEDRMTEFFPDGKAPPRIAVPVPERSPDDDDGSSSDDDIGERFTEPNDGPYGFNAFLSAASLVASRAFQVDAISGQGLVPVADLFNHRGAASGGEHVHFTDTDGDGDGSGDDDSDSGSGSDGDGSNPRGTNPDEETVPGTNWPRRPNDTWERPNEPMPGVYPDNDEYDKDLASKPIWQRSVAPTCGDVTTIDGPPLTLVAVKTATAGDEIFNNFGEHGNALLLHKYGFCEWDNTHGGVTISHETLFKVLGPEVIVEAESALDGDAEMDTEADAEQSHEGIGFGPQKLPWERTDDATSKGAAMARAAGWVGSQYEISASGEPSRDLILLLATALADPDDPNQMDPTTGLSPHMGEDDASIVQTLDGVAEALLAVVKARREELPEGGTADGDLAAAKLAHEKAKKLYGNNGTNDAAKSGCVGEAAALLLRSQERVVLEKGMLWVIETLRAGGGGGGVKPNVNPVDVPARTDSPGLAQPIQSTPYGSVVYLPRRGPKPTSGMDKAYEQPASPNHPHPGLGSDVFGLPDPGEREDEQ</sequence>
<dbReference type="Gene3D" id="3.90.1410.10">
    <property type="entry name" value="set domain protein methyltransferase, domain 1"/>
    <property type="match status" value="2"/>
</dbReference>
<dbReference type="OMA" id="GFCEWDN"/>
<dbReference type="GeneID" id="8248327"/>
<reference evidence="2 3" key="1">
    <citation type="journal article" date="2009" name="Science">
        <title>Green evolution and dynamic adaptations revealed by genomes of the marine picoeukaryotes Micromonas.</title>
        <authorList>
            <person name="Worden A.Z."/>
            <person name="Lee J.H."/>
            <person name="Mock T."/>
            <person name="Rouze P."/>
            <person name="Simmons M.P."/>
            <person name="Aerts A.L."/>
            <person name="Allen A.E."/>
            <person name="Cuvelier M.L."/>
            <person name="Derelle E."/>
            <person name="Everett M.V."/>
            <person name="Foulon E."/>
            <person name="Grimwood J."/>
            <person name="Gundlach H."/>
            <person name="Henrissat B."/>
            <person name="Napoli C."/>
            <person name="McDonald S.M."/>
            <person name="Parker M.S."/>
            <person name="Rombauts S."/>
            <person name="Salamov A."/>
            <person name="Von Dassow P."/>
            <person name="Badger J.H."/>
            <person name="Coutinho P.M."/>
            <person name="Demir E."/>
            <person name="Dubchak I."/>
            <person name="Gentemann C."/>
            <person name="Eikrem W."/>
            <person name="Gready J.E."/>
            <person name="John U."/>
            <person name="Lanier W."/>
            <person name="Lindquist E.A."/>
            <person name="Lucas S."/>
            <person name="Mayer K.F."/>
            <person name="Moreau H."/>
            <person name="Not F."/>
            <person name="Otillar R."/>
            <person name="Panaud O."/>
            <person name="Pangilinan J."/>
            <person name="Paulsen I."/>
            <person name="Piegu B."/>
            <person name="Poliakov A."/>
            <person name="Robbens S."/>
            <person name="Schmutz J."/>
            <person name="Toulza E."/>
            <person name="Wyss T."/>
            <person name="Zelensky A."/>
            <person name="Zhou K."/>
            <person name="Armbrust E.V."/>
            <person name="Bhattacharya D."/>
            <person name="Goodenough U.W."/>
            <person name="Van de Peer Y."/>
            <person name="Grigoriev I.V."/>
        </authorList>
    </citation>
    <scope>NUCLEOTIDE SEQUENCE [LARGE SCALE GENOMIC DNA]</scope>
    <source>
        <strain evidence="3">RCC299 / NOUM17</strain>
    </source>
</reference>